<dbReference type="CDD" id="cd01392">
    <property type="entry name" value="HTH_LacI"/>
    <property type="match status" value="1"/>
</dbReference>
<evidence type="ECO:0000313" key="5">
    <source>
        <dbReference type="EMBL" id="QSX09206.1"/>
    </source>
</evidence>
<evidence type="ECO:0000256" key="1">
    <source>
        <dbReference type="ARBA" id="ARBA00023015"/>
    </source>
</evidence>
<accession>A0A974XG90</accession>
<dbReference type="InterPro" id="IPR028082">
    <property type="entry name" value="Peripla_BP_I"/>
</dbReference>
<dbReference type="GO" id="GO:0003700">
    <property type="term" value="F:DNA-binding transcription factor activity"/>
    <property type="evidence" value="ECO:0007669"/>
    <property type="project" value="TreeGrafter"/>
</dbReference>
<evidence type="ECO:0000256" key="2">
    <source>
        <dbReference type="ARBA" id="ARBA00023125"/>
    </source>
</evidence>
<dbReference type="Gene3D" id="1.10.260.40">
    <property type="entry name" value="lambda repressor-like DNA-binding domains"/>
    <property type="match status" value="1"/>
</dbReference>
<sequence length="330" mass="36971">MNIYDIAKIAGVSHTTISRVINSKPGVKEETRERILKILDEYAYFPNSCAKGLASNKNKIIGILLIDVRNSHHTDTAFYIEESFAKLGYASIIAACGWDDSMQDEYLRVMASRNVEGLVLIGSRFQNDNAQKSIKKYFNDKPVVIANGYLPLDNVCGVLLEERKAVSQVVDHLVGKGHRNLAFINDNCTVSANNKQQGFLDGIQKNDLLWNEKNILDIHTRYYVSKEETEKLLREKPEITAIIYSEDILAVGGIKACYSLGLKIPEDISIIGFNDSIYSDISTPTITTIDNRTHDTGEYCSKALHSMLNGETVEPVYHLEPTFKIKESSL</sequence>
<protein>
    <submittedName>
        <fullName evidence="5">LacI family DNA-binding transcriptional regulator</fullName>
    </submittedName>
</protein>
<dbReference type="GO" id="GO:0000976">
    <property type="term" value="F:transcription cis-regulatory region binding"/>
    <property type="evidence" value="ECO:0007669"/>
    <property type="project" value="TreeGrafter"/>
</dbReference>
<dbReference type="RefSeq" id="WP_207300545.1">
    <property type="nucleotide sequence ID" value="NZ_CP071444.1"/>
</dbReference>
<dbReference type="SUPFAM" id="SSF53822">
    <property type="entry name" value="Periplasmic binding protein-like I"/>
    <property type="match status" value="1"/>
</dbReference>
<evidence type="ECO:0000259" key="4">
    <source>
        <dbReference type="PROSITE" id="PS50932"/>
    </source>
</evidence>
<organism evidence="5 6">
    <name type="scientific">Alkalibacter rhizosphaerae</name>
    <dbReference type="NCBI Taxonomy" id="2815577"/>
    <lineage>
        <taxon>Bacteria</taxon>
        <taxon>Bacillati</taxon>
        <taxon>Bacillota</taxon>
        <taxon>Clostridia</taxon>
        <taxon>Eubacteriales</taxon>
        <taxon>Eubacteriaceae</taxon>
        <taxon>Alkalibacter</taxon>
    </lineage>
</organism>
<name>A0A974XG90_9FIRM</name>
<dbReference type="PROSITE" id="PS00356">
    <property type="entry name" value="HTH_LACI_1"/>
    <property type="match status" value="1"/>
</dbReference>
<dbReference type="SMART" id="SM00354">
    <property type="entry name" value="HTH_LACI"/>
    <property type="match status" value="1"/>
</dbReference>
<dbReference type="InterPro" id="IPR010982">
    <property type="entry name" value="Lambda_DNA-bd_dom_sf"/>
</dbReference>
<dbReference type="Gene3D" id="3.40.50.2300">
    <property type="match status" value="2"/>
</dbReference>
<evidence type="ECO:0000313" key="6">
    <source>
        <dbReference type="Proteomes" id="UP000663499"/>
    </source>
</evidence>
<gene>
    <name evidence="5" type="ORF">J0B03_03840</name>
</gene>
<dbReference type="PANTHER" id="PTHR30146:SF154">
    <property type="entry name" value="TRANSCRIPTION REGULATOR, MEMBER OF GALR FAMILY"/>
    <property type="match status" value="1"/>
</dbReference>
<dbReference type="PRINTS" id="PR00036">
    <property type="entry name" value="HTHLACI"/>
</dbReference>
<dbReference type="InterPro" id="IPR000843">
    <property type="entry name" value="HTH_LacI"/>
</dbReference>
<dbReference type="EMBL" id="CP071444">
    <property type="protein sequence ID" value="QSX09206.1"/>
    <property type="molecule type" value="Genomic_DNA"/>
</dbReference>
<keyword evidence="2 5" id="KW-0238">DNA-binding</keyword>
<dbReference type="CDD" id="cd06267">
    <property type="entry name" value="PBP1_LacI_sugar_binding-like"/>
    <property type="match status" value="1"/>
</dbReference>
<reference evidence="5" key="1">
    <citation type="submission" date="2021-03" db="EMBL/GenBank/DDBJ databases">
        <title>Alkalibacter marinus sp. nov., isolated from tidal flat sediment.</title>
        <authorList>
            <person name="Namirimu T."/>
            <person name="Yang J.-A."/>
            <person name="Yang S.-H."/>
            <person name="Kim Y.-J."/>
            <person name="Kwon K.K."/>
        </authorList>
    </citation>
    <scope>NUCLEOTIDE SEQUENCE</scope>
    <source>
        <strain evidence="5">ES005</strain>
    </source>
</reference>
<dbReference type="PROSITE" id="PS50932">
    <property type="entry name" value="HTH_LACI_2"/>
    <property type="match status" value="1"/>
</dbReference>
<dbReference type="InterPro" id="IPR046335">
    <property type="entry name" value="LacI/GalR-like_sensor"/>
</dbReference>
<keyword evidence="1" id="KW-0805">Transcription regulation</keyword>
<keyword evidence="6" id="KW-1185">Reference proteome</keyword>
<dbReference type="Pfam" id="PF00356">
    <property type="entry name" value="LacI"/>
    <property type="match status" value="1"/>
</dbReference>
<keyword evidence="3" id="KW-0804">Transcription</keyword>
<dbReference type="AlphaFoldDB" id="A0A974XG90"/>
<feature type="domain" description="HTH lacI-type" evidence="4">
    <location>
        <begin position="1"/>
        <end position="55"/>
    </location>
</feature>
<evidence type="ECO:0000256" key="3">
    <source>
        <dbReference type="ARBA" id="ARBA00023163"/>
    </source>
</evidence>
<dbReference type="KEGG" id="alka:J0B03_03840"/>
<proteinExistence type="predicted"/>
<dbReference type="Proteomes" id="UP000663499">
    <property type="component" value="Chromosome"/>
</dbReference>
<dbReference type="PANTHER" id="PTHR30146">
    <property type="entry name" value="LACI-RELATED TRANSCRIPTIONAL REPRESSOR"/>
    <property type="match status" value="1"/>
</dbReference>
<dbReference type="SUPFAM" id="SSF47413">
    <property type="entry name" value="lambda repressor-like DNA-binding domains"/>
    <property type="match status" value="1"/>
</dbReference>
<dbReference type="Pfam" id="PF13377">
    <property type="entry name" value="Peripla_BP_3"/>
    <property type="match status" value="1"/>
</dbReference>